<comment type="caution">
    <text evidence="3">The sequence shown here is derived from an EMBL/GenBank/DDBJ whole genome shotgun (WGS) entry which is preliminary data.</text>
</comment>
<protein>
    <submittedName>
        <fullName evidence="3">Uncharacterized protein</fullName>
    </submittedName>
</protein>
<evidence type="ECO:0000313" key="4">
    <source>
        <dbReference type="Proteomes" id="UP001620626"/>
    </source>
</evidence>
<reference evidence="3 4" key="1">
    <citation type="submission" date="2024-10" db="EMBL/GenBank/DDBJ databases">
        <authorList>
            <person name="Kim D."/>
        </authorList>
    </citation>
    <scope>NUCLEOTIDE SEQUENCE [LARGE SCALE GENOMIC DNA]</scope>
    <source>
        <strain evidence="3">BH-2024</strain>
    </source>
</reference>
<accession>A0ABD2KS65</accession>
<dbReference type="EMBL" id="JBICBT010000678">
    <property type="protein sequence ID" value="KAL3105726.1"/>
    <property type="molecule type" value="Genomic_DNA"/>
</dbReference>
<sequence length="218" mass="25226">MHPSNRHGFVRGGNIKGMHPSHRHGFIPGGNFKGLHPSHRHGFVRETPVRNRALLTLYTTTVQPVFNPKKREEKEEKQKVVDNYRDRVKKNFDRGTWKRSFDIGQKIFARNFRDGTKWMEGEIVRQISPSLFLVRTKRGIWKRHLNQLKSNETETDSESAETDSNSSLAEQAEMDADGGNQPDIDAQDEPQNVPTNDQGELRRSSRQRKPRTIFDPSR</sequence>
<evidence type="ECO:0000313" key="2">
    <source>
        <dbReference type="EMBL" id="KAL3105725.1"/>
    </source>
</evidence>
<gene>
    <name evidence="2" type="ORF">niasHT_029010</name>
    <name evidence="3" type="ORF">niasHT_029011</name>
</gene>
<dbReference type="Proteomes" id="UP001620626">
    <property type="component" value="Unassembled WGS sequence"/>
</dbReference>
<keyword evidence="4" id="KW-1185">Reference proteome</keyword>
<evidence type="ECO:0000313" key="3">
    <source>
        <dbReference type="EMBL" id="KAL3105726.1"/>
    </source>
</evidence>
<evidence type="ECO:0000256" key="1">
    <source>
        <dbReference type="SAM" id="MobiDB-lite"/>
    </source>
</evidence>
<feature type="compositionally biased region" description="Polar residues" evidence="1">
    <location>
        <begin position="189"/>
        <end position="198"/>
    </location>
</feature>
<proteinExistence type="predicted"/>
<name>A0ABD2KS65_9BILA</name>
<feature type="region of interest" description="Disordered" evidence="1">
    <location>
        <begin position="150"/>
        <end position="218"/>
    </location>
</feature>
<organism evidence="3 4">
    <name type="scientific">Heterodera trifolii</name>
    <dbReference type="NCBI Taxonomy" id="157864"/>
    <lineage>
        <taxon>Eukaryota</taxon>
        <taxon>Metazoa</taxon>
        <taxon>Ecdysozoa</taxon>
        <taxon>Nematoda</taxon>
        <taxon>Chromadorea</taxon>
        <taxon>Rhabditida</taxon>
        <taxon>Tylenchina</taxon>
        <taxon>Tylenchomorpha</taxon>
        <taxon>Tylenchoidea</taxon>
        <taxon>Heteroderidae</taxon>
        <taxon>Heteroderinae</taxon>
        <taxon>Heterodera</taxon>
    </lineage>
</organism>
<dbReference type="AlphaFoldDB" id="A0ABD2KS65"/>
<dbReference type="EMBL" id="JBICBT010000678">
    <property type="protein sequence ID" value="KAL3105725.1"/>
    <property type="molecule type" value="Genomic_DNA"/>
</dbReference>